<keyword evidence="3" id="KW-0378">Hydrolase</keyword>
<dbReference type="InterPro" id="IPR027417">
    <property type="entry name" value="P-loop_NTPase"/>
</dbReference>
<keyword evidence="3" id="KW-0808">Transferase</keyword>
<comment type="caution">
    <text evidence="3">The sequence shown here is derived from an EMBL/GenBank/DDBJ whole genome shotgun (WGS) entry which is preliminary data.</text>
</comment>
<dbReference type="EMBL" id="JASMWN010000021">
    <property type="protein sequence ID" value="MDU9006208.1"/>
    <property type="molecule type" value="Genomic_DNA"/>
</dbReference>
<dbReference type="SUPFAM" id="SSF53335">
    <property type="entry name" value="S-adenosyl-L-methionine-dependent methyltransferases"/>
    <property type="match status" value="1"/>
</dbReference>
<accession>A0ABU3VJD1</accession>
<feature type="domain" description="Helicase ATP-binding" evidence="2">
    <location>
        <begin position="504"/>
        <end position="670"/>
    </location>
</feature>
<dbReference type="CDD" id="cd02440">
    <property type="entry name" value="AdoMet_MTases"/>
    <property type="match status" value="1"/>
</dbReference>
<dbReference type="GO" id="GO:0032259">
    <property type="term" value="P:methylation"/>
    <property type="evidence" value="ECO:0007669"/>
    <property type="project" value="UniProtKB-KW"/>
</dbReference>
<evidence type="ECO:0000259" key="2">
    <source>
        <dbReference type="PROSITE" id="PS51192"/>
    </source>
</evidence>
<dbReference type="Gene3D" id="3.40.50.300">
    <property type="entry name" value="P-loop containing nucleotide triphosphate hydrolases"/>
    <property type="match status" value="1"/>
</dbReference>
<dbReference type="InterPro" id="IPR026937">
    <property type="entry name" value="SBNO_Helicase_C_dom"/>
</dbReference>
<keyword evidence="3" id="KW-0067">ATP-binding</keyword>
<organism evidence="3 4">
    <name type="scientific">Sedimentitalea todarodis</name>
    <dbReference type="NCBI Taxonomy" id="1631240"/>
    <lineage>
        <taxon>Bacteria</taxon>
        <taxon>Pseudomonadati</taxon>
        <taxon>Pseudomonadota</taxon>
        <taxon>Alphaproteobacteria</taxon>
        <taxon>Rhodobacterales</taxon>
        <taxon>Paracoccaceae</taxon>
        <taxon>Sedimentitalea</taxon>
    </lineage>
</organism>
<evidence type="ECO:0000256" key="1">
    <source>
        <dbReference type="ARBA" id="ARBA00006992"/>
    </source>
</evidence>
<proteinExistence type="inferred from homology"/>
<gene>
    <name evidence="3" type="ORF">QO231_20445</name>
</gene>
<keyword evidence="4" id="KW-1185">Reference proteome</keyword>
<dbReference type="Pfam" id="PF13872">
    <property type="entry name" value="AAA_34"/>
    <property type="match status" value="1"/>
</dbReference>
<dbReference type="PROSITE" id="PS51192">
    <property type="entry name" value="HELICASE_ATP_BIND_1"/>
    <property type="match status" value="1"/>
</dbReference>
<keyword evidence="3" id="KW-0489">Methyltransferase</keyword>
<dbReference type="SUPFAM" id="SSF52540">
    <property type="entry name" value="P-loop containing nucleoside triphosphate hydrolases"/>
    <property type="match status" value="1"/>
</dbReference>
<keyword evidence="3" id="KW-0347">Helicase</keyword>
<dbReference type="PANTHER" id="PTHR12706">
    <property type="entry name" value="STRAWBERRY NOTCH-RELATED"/>
    <property type="match status" value="1"/>
</dbReference>
<dbReference type="Gene3D" id="3.40.50.150">
    <property type="entry name" value="Vaccinia Virus protein VP39"/>
    <property type="match status" value="1"/>
</dbReference>
<dbReference type="RefSeq" id="WP_316780864.1">
    <property type="nucleotide sequence ID" value="NZ_JASMWN010000021.1"/>
</dbReference>
<keyword evidence="3" id="KW-0547">Nucleotide-binding</keyword>
<dbReference type="InterPro" id="IPR039187">
    <property type="entry name" value="SNO_AAA"/>
</dbReference>
<dbReference type="GO" id="GO:0008168">
    <property type="term" value="F:methyltransferase activity"/>
    <property type="evidence" value="ECO:0007669"/>
    <property type="project" value="UniProtKB-KW"/>
</dbReference>
<sequence length="1460" mass="157269">MTHLAHFATERALAPVAPIPSLYTAAAILAVAETLQPDLAQGFQIDALRLRVEMERAFSGSDAEGAWDWKLAYEAGEAALVLFLRKFGRALLARAGSPAALLPILAKVSGLLPTHTRRSEEMERFQQFSTPLPMGLAAMAAAQITARDLVLEPSAGTGLLAVLAEIAGGSLALNELADTRADLLRRLFPGRPVTGFDAAQIDDHLDADLRPSVILMNPPFSVVANVDTRTTEATARHLRSALARLAPGGRLVAITGASFAPDAPAWAETFARLTETAHLVFTGAVSGAAFAKHGTSFETRISVFDNCRGGEPGGITADLTRPISPDVASLLSLIIAHVPPRLALAQVAPARQGPSSPFPGNLARTTRAAISTSRATPATPATNTAAPTAAADLAYSLRDATEDDTSARLSDAIYETFRLQAIDIPGAEPHPTKLVQSAAMASVAPPKPTYRPKLPAAVKCCGLLSDAQLETVIYAGEAHGAYLAGSWTVDETGDMVSAAPDDAADAIRFRRGFFLGDGTGAGKGRQSAGILLDNWAQGRRKALWISKSDKLLEDAQRDWSALGQERLLVTPLSRFAQGRDIPLSEGILFTTYATLRSEERGAKKSRVDQIVDWLGADFDGVILFDESHAMANAAGSKGERGDVTASQQGRAGLRLQHKLPNARVVYVSATGATSVHNLAYAQRLGLWGGEDFPFSTRAEFVQAIEAGGVAAMEVLARDLRSLGLYTARSLSYDGVEYEMLEHALTPEQRGIYDAYALAFGVIHRNLSAALEAANITSESGGTLNRQAKSAARSAFESAKQRFFGHLLTSMKTPTLIAAIDADLAAGHAAVIQIVSTGEALMERRLSDIPTDEWNDVRVDITPREACLDYLAHSFPVQLYEPFTDSEGNLSSRPVTRDGQPVECREAARRRDALIEHLASLPPVPGALDQIVQRFGTDLVAEVTGRSRRIVRKGEGSAARLVVESRAGSANLAETAAFMDDQKRILIFSDAGGTGRSYHADLGAKNQRLRVHYLLEPGWKADAAIQGLGRTNRTNQAQPPLFRPVATDVKAEKRFLSTIARRLDTLGAITRGQRQTGGQGLFRPEDNLESPYARDALRQLYRRIYRGDVAGCSLGAFEDATGLSLTDENGLKDDLPPITTFLNRLLALTIDMQAVLFSAFEELLDQRIEGAIAAGVYDLGLETLRAESFRVTDARVIYTHPGSGAETQLLTIAEKRRNTPLSLADALDWLDDPKARLLVNSRSGRSAVQAPATSLMMDDGTIEPRLRLIRPTEASTVPAKIMEDTHWLEADRTAFAAAWTAELAEVPEFSETTLHIVAGLLLPIWKQLPQDETRVYRLQTDDGQRIIGRRVSPSWVANTLAADAPKLTAAQVHALVLECKTVVRLAEGMELHRSRVMGVNRIELSGFLGAAKDRLKADGFFSEIISWKLRLFCPTDASGVKVLDRLLARCPVTGLHARGGC</sequence>
<comment type="similarity">
    <text evidence="1">Belongs to the SBNO family.</text>
</comment>
<dbReference type="InterPro" id="IPR029063">
    <property type="entry name" value="SAM-dependent_MTases_sf"/>
</dbReference>
<dbReference type="Pfam" id="PF13871">
    <property type="entry name" value="Helicase_C_4"/>
    <property type="match status" value="1"/>
</dbReference>
<reference evidence="4" key="1">
    <citation type="submission" date="2023-05" db="EMBL/GenBank/DDBJ databases">
        <title>Sedimentitalea sp. nov. JM2-8.</title>
        <authorList>
            <person name="Huang J."/>
        </authorList>
    </citation>
    <scope>NUCLEOTIDE SEQUENCE [LARGE SCALE GENOMIC DNA]</scope>
    <source>
        <strain evidence="4">KHS03</strain>
    </source>
</reference>
<dbReference type="PANTHER" id="PTHR12706:SF30">
    <property type="entry name" value="PROTEIN STRAWBERRY NOTCH-RELATED"/>
    <property type="match status" value="1"/>
</dbReference>
<evidence type="ECO:0000313" key="3">
    <source>
        <dbReference type="EMBL" id="MDU9006208.1"/>
    </source>
</evidence>
<dbReference type="InterPro" id="IPR014001">
    <property type="entry name" value="Helicase_ATP-bd"/>
</dbReference>
<name>A0ABU3VJD1_9RHOB</name>
<protein>
    <submittedName>
        <fullName evidence="3">Bifunctional class I SAM-dependent methyltransferase/DEAD/DEAH box helicase</fullName>
    </submittedName>
</protein>
<dbReference type="Proteomes" id="UP001255416">
    <property type="component" value="Unassembled WGS sequence"/>
</dbReference>
<dbReference type="GO" id="GO:0004386">
    <property type="term" value="F:helicase activity"/>
    <property type="evidence" value="ECO:0007669"/>
    <property type="project" value="UniProtKB-KW"/>
</dbReference>
<evidence type="ECO:0000313" key="4">
    <source>
        <dbReference type="Proteomes" id="UP001255416"/>
    </source>
</evidence>
<dbReference type="InterPro" id="IPR026741">
    <property type="entry name" value="SNO"/>
</dbReference>